<proteinExistence type="predicted"/>
<evidence type="ECO:0000256" key="1">
    <source>
        <dbReference type="SAM" id="Phobius"/>
    </source>
</evidence>
<dbReference type="GO" id="GO:0016020">
    <property type="term" value="C:membrane"/>
    <property type="evidence" value="ECO:0007669"/>
    <property type="project" value="UniProtKB-SubCell"/>
</dbReference>
<keyword evidence="1" id="KW-0812">Transmembrane</keyword>
<name>A0A160TIK4_9ZZZZ</name>
<keyword evidence="1" id="KW-1133">Transmembrane helix</keyword>
<accession>A0A160TIK4</accession>
<gene>
    <name evidence="2" type="ORF">MGWOODY_Smn311</name>
</gene>
<keyword evidence="1" id="KW-0472">Membrane</keyword>
<organism evidence="2">
    <name type="scientific">hydrothermal vent metagenome</name>
    <dbReference type="NCBI Taxonomy" id="652676"/>
    <lineage>
        <taxon>unclassified sequences</taxon>
        <taxon>metagenomes</taxon>
        <taxon>ecological metagenomes</taxon>
    </lineage>
</organism>
<dbReference type="SUPFAM" id="SSF103088">
    <property type="entry name" value="OmpA-like"/>
    <property type="match status" value="1"/>
</dbReference>
<sequence>MSDDFPEAAPGRPIWLMTLADLALLLVGFFVLIQASQNVDRKALARGIREGFGVSAAPTAAPDPIPVAAAAMMNFMPGSAVLPSTPAGLIAWAREAVRDPRVVLKISGSTDGSPRDVDALTGSGAVLAADRARAVAAALAAAHVVPAGRMTIVNAPENPGRMHRTVVITIGFAGERQ</sequence>
<reference evidence="2" key="1">
    <citation type="submission" date="2015-10" db="EMBL/GenBank/DDBJ databases">
        <authorList>
            <person name="Gilbert D.G."/>
        </authorList>
    </citation>
    <scope>NUCLEOTIDE SEQUENCE</scope>
</reference>
<protein>
    <submittedName>
        <fullName evidence="2">Uncharacterized protein</fullName>
    </submittedName>
</protein>
<dbReference type="AlphaFoldDB" id="A0A160TIK4"/>
<dbReference type="InterPro" id="IPR036737">
    <property type="entry name" value="OmpA-like_sf"/>
</dbReference>
<evidence type="ECO:0000313" key="2">
    <source>
        <dbReference type="EMBL" id="CUS43567.1"/>
    </source>
</evidence>
<feature type="transmembrane region" description="Helical" evidence="1">
    <location>
        <begin position="14"/>
        <end position="33"/>
    </location>
</feature>
<dbReference type="EMBL" id="CZQE01000067">
    <property type="protein sequence ID" value="CUS43567.1"/>
    <property type="molecule type" value="Genomic_DNA"/>
</dbReference>